<dbReference type="InterPro" id="IPR016039">
    <property type="entry name" value="Thiolase-like"/>
</dbReference>
<evidence type="ECO:0000259" key="6">
    <source>
        <dbReference type="PROSITE" id="PS52004"/>
    </source>
</evidence>
<dbReference type="PANTHER" id="PTHR43775">
    <property type="entry name" value="FATTY ACID SYNTHASE"/>
    <property type="match status" value="1"/>
</dbReference>
<dbReference type="Proteomes" id="UP000199501">
    <property type="component" value="Unassembled WGS sequence"/>
</dbReference>
<keyword evidence="1" id="KW-0596">Phosphopantetheine</keyword>
<keyword evidence="4" id="KW-0012">Acyltransferase</keyword>
<dbReference type="InterPro" id="IPR036736">
    <property type="entry name" value="ACP-like_sf"/>
</dbReference>
<feature type="domain" description="Ketosynthase family 3 (KS3)" evidence="6">
    <location>
        <begin position="28"/>
        <end position="452"/>
    </location>
</feature>
<dbReference type="Gene3D" id="3.40.50.720">
    <property type="entry name" value="NAD(P)-binding Rossmann-like Domain"/>
    <property type="match status" value="1"/>
</dbReference>
<dbReference type="PROSITE" id="PS52004">
    <property type="entry name" value="KS3_2"/>
    <property type="match status" value="1"/>
</dbReference>
<dbReference type="PROSITE" id="PS00606">
    <property type="entry name" value="KS3_1"/>
    <property type="match status" value="1"/>
</dbReference>
<dbReference type="InterPro" id="IPR016035">
    <property type="entry name" value="Acyl_Trfase/lysoPLipase"/>
</dbReference>
<dbReference type="GO" id="GO:0005737">
    <property type="term" value="C:cytoplasm"/>
    <property type="evidence" value="ECO:0007669"/>
    <property type="project" value="TreeGrafter"/>
</dbReference>
<name>A0A1G6SMG0_9PSEU</name>
<dbReference type="Pfam" id="PF00109">
    <property type="entry name" value="ketoacyl-synt"/>
    <property type="match status" value="1"/>
</dbReference>
<evidence type="ECO:0000256" key="2">
    <source>
        <dbReference type="ARBA" id="ARBA00022553"/>
    </source>
</evidence>
<dbReference type="SUPFAM" id="SSF55048">
    <property type="entry name" value="Probable ACP-binding domain of malonyl-CoA ACP transacylase"/>
    <property type="match status" value="1"/>
</dbReference>
<dbReference type="Pfam" id="PF02801">
    <property type="entry name" value="Ketoacyl-synt_C"/>
    <property type="match status" value="1"/>
</dbReference>
<dbReference type="PROSITE" id="PS50075">
    <property type="entry name" value="CARRIER"/>
    <property type="match status" value="1"/>
</dbReference>
<dbReference type="InterPro" id="IPR001227">
    <property type="entry name" value="Ac_transferase_dom_sf"/>
</dbReference>
<protein>
    <submittedName>
        <fullName evidence="7">Acyl transferase domain-containing protein</fullName>
    </submittedName>
</protein>
<gene>
    <name evidence="7" type="ORF">SAMN05216174_10870</name>
</gene>
<dbReference type="InterPro" id="IPR013968">
    <property type="entry name" value="PKS_KR"/>
</dbReference>
<dbReference type="GO" id="GO:0071770">
    <property type="term" value="P:DIM/DIP cell wall layer assembly"/>
    <property type="evidence" value="ECO:0007669"/>
    <property type="project" value="TreeGrafter"/>
</dbReference>
<dbReference type="RefSeq" id="WP_228771720.1">
    <property type="nucleotide sequence ID" value="NZ_FMZZ01000008.1"/>
</dbReference>
<dbReference type="InterPro" id="IPR050091">
    <property type="entry name" value="PKS_NRPS_Biosynth_Enz"/>
</dbReference>
<dbReference type="SMART" id="SM01294">
    <property type="entry name" value="PKS_PP_betabranch"/>
    <property type="match status" value="1"/>
</dbReference>
<dbReference type="SMART" id="SM00823">
    <property type="entry name" value="PKS_PP"/>
    <property type="match status" value="1"/>
</dbReference>
<dbReference type="STRING" id="1271860.SAMN05216174_10870"/>
<dbReference type="CDD" id="cd08955">
    <property type="entry name" value="KR_2_FAS_SDR_x"/>
    <property type="match status" value="1"/>
</dbReference>
<organism evidence="7 8">
    <name type="scientific">Actinokineospora iranica</name>
    <dbReference type="NCBI Taxonomy" id="1271860"/>
    <lineage>
        <taxon>Bacteria</taxon>
        <taxon>Bacillati</taxon>
        <taxon>Actinomycetota</taxon>
        <taxon>Actinomycetes</taxon>
        <taxon>Pseudonocardiales</taxon>
        <taxon>Pseudonocardiaceae</taxon>
        <taxon>Actinokineospora</taxon>
    </lineage>
</organism>
<dbReference type="InterPro" id="IPR014030">
    <property type="entry name" value="Ketoacyl_synth_N"/>
</dbReference>
<dbReference type="InterPro" id="IPR020806">
    <property type="entry name" value="PKS_PP-bd"/>
</dbReference>
<dbReference type="InterPro" id="IPR036291">
    <property type="entry name" value="NAD(P)-bd_dom_sf"/>
</dbReference>
<keyword evidence="2" id="KW-0597">Phosphoprotein</keyword>
<dbReference type="InterPro" id="IPR018201">
    <property type="entry name" value="Ketoacyl_synth_AS"/>
</dbReference>
<accession>A0A1G6SMG0</accession>
<keyword evidence="3 7" id="KW-0808">Transferase</keyword>
<dbReference type="InterPro" id="IPR009081">
    <property type="entry name" value="PP-bd_ACP"/>
</dbReference>
<dbReference type="GO" id="GO:0005886">
    <property type="term" value="C:plasma membrane"/>
    <property type="evidence" value="ECO:0007669"/>
    <property type="project" value="TreeGrafter"/>
</dbReference>
<dbReference type="PANTHER" id="PTHR43775:SF51">
    <property type="entry name" value="INACTIVE PHENOLPHTHIOCEROL SYNTHESIS POLYKETIDE SYNTHASE TYPE I PKS1-RELATED"/>
    <property type="match status" value="1"/>
</dbReference>
<dbReference type="SUPFAM" id="SSF51735">
    <property type="entry name" value="NAD(P)-binding Rossmann-fold domains"/>
    <property type="match status" value="2"/>
</dbReference>
<dbReference type="SUPFAM" id="SSF47336">
    <property type="entry name" value="ACP-like"/>
    <property type="match status" value="1"/>
</dbReference>
<dbReference type="SUPFAM" id="SSF53901">
    <property type="entry name" value="Thiolase-like"/>
    <property type="match status" value="1"/>
</dbReference>
<evidence type="ECO:0000313" key="7">
    <source>
        <dbReference type="EMBL" id="SDD18120.1"/>
    </source>
</evidence>
<sequence>MAMPDETGLGEELRRQRETIRSLMLEKYEPIAIVGMGLRFPGGSGNPAEFADFLRAGRSGIVPLPRDRWDAAAFTPSGTDDKGKIRAENGGYLDRLDLFDAPFFNISPKEAQYMDPQQRLLLETAWEALEHANIDPTPLRKGNGGVYVGASSIDYAFEMDQLSYPELDGHLASGVTFFPLSGRLSYFLGWHGPCLTVDTACASGLTAVHLAVKGLRSGECDIALAGGVNALHHPRTQVIFSAANMLSTDGQCKTFDESADGYARAEGCGVLVLKRLSDARRDGDTVLALVRGTSIGQDGDSAGLTVPNGPAQEQVMRAALRAAALDPVDISYVEAHGTGTPLGDPIEMGAIADVFAQSHTKDAPVIVGSVKTNLGHMEPVAGIVGVIKTVLQLRESTIFPHLNYTNPSGRIPWASYPVEVPTAARPWTAEVKRALVNSFGFGGTISAAVLEQAPPVAGPTKRPSPVAGEVFALSAKNRRSLKAQLDRYRDYLAAHPDTDLGELCRTVTTGRAHFPLRVAGVVRTIAELETLLDKDVDTVSAGESRKIAFLFTGQGSQYLGMGAPLYRDHPEFARNLDECDRLFAPLLGRSVRDLVLGTAADDGTIDQTRFTQAALFALEYSLARLWIGWGARPAALIGHSIGEVVAATVAGLFTLPDAVKLVAARGRLMQSVTAPGGMAAVTAPAEDVAPLLDGYDDLAMAAYNAPSQCVVSGASASLAEVTAKLAEQGVTVKPLAVSHAFHSPLMTEVFDEFRAELNGITFHEPRLTLISNLTGKVARVAQISDPEYWVRHIGEPVDFAAGMAALQRRGKHVFIEVGPSGALTALAKKCVDAAEHRWITSAHPKDPEGATIRKSVAQLYTAGITVAWAAFHGDRAGTRLVLPTYAFDRKRYWLPEGKGNYARAVGGHPLLGAEVPGEAGTREFRAQAAEAPNAEALLDLLFAVQDKVFGETARPVTDVRLTALPPGESEAVDLRTVLTEDAHVRVHVGETIVATATIGAPQADSRAGFDGTEIGLVGEPAEYLPSTVFSVVGDGVPFRVGAVRLVKKPRSSALRAVVRAAEPTFVDEDVRADVAVYEGDRLVAELSEVGLSHGTPGDFLHRMHWEPIPVTEPTVALAPRRVVVLNRDADPALAASAEVAGVTLRFGAEHVGDDPTDVVWFWRQLEGSGVDGLRAENEHNFTNLLATLKTLSETGFGRAQRLWLVTERAQVLPGDDLAPPERLAAATLWGFGQVLLNEFPPYRPTLVDTDGVDGLLAELRAKDVGDFQVAYRDGVRHVRRLRPHTADGGHAVRIRDDRTYLITGGLGALGLVTAEKLVALGARHIALVGRRGTPAADAAEIWERLHDRAEVTVHQGDLGDAADVRRIFADLAKGHPLAGVVHAAGGLADAPIPAQTWESIDGLFGPKVYGSWLLHEATKDLPELDFFVAFSSAASVVGGVSQSNYAAANAFLDQLCHWRAAQGLPALAVNWGPWSEVGMSARLSDLHVKALEHEGVKFFTPAKALRALTALLGGDAPQVAAGEVDWPRFMAAKPVASGLYSELFTPADGGDSGLDPDELRGLPRGERIAAIRDFIRRTVARILLVEDVNDVEVGAEFVRMGMDSLASVDLKNTLESAVRVPLPSGVTFDHPTPTLLAEFVDLSLSGVPA</sequence>
<dbReference type="Pfam" id="PF00698">
    <property type="entry name" value="Acyl_transf_1"/>
    <property type="match status" value="1"/>
</dbReference>
<dbReference type="Pfam" id="PF22621">
    <property type="entry name" value="CurL-like_PKS_C"/>
    <property type="match status" value="1"/>
</dbReference>
<dbReference type="InterPro" id="IPR020841">
    <property type="entry name" value="PKS_Beta-ketoAc_synthase_dom"/>
</dbReference>
<proteinExistence type="predicted"/>
<dbReference type="InterPro" id="IPR014031">
    <property type="entry name" value="Ketoacyl_synth_C"/>
</dbReference>
<dbReference type="GO" id="GO:0004315">
    <property type="term" value="F:3-oxoacyl-[acyl-carrier-protein] synthase activity"/>
    <property type="evidence" value="ECO:0007669"/>
    <property type="project" value="InterPro"/>
</dbReference>
<dbReference type="InterPro" id="IPR016036">
    <property type="entry name" value="Malonyl_transacylase_ACP-bd"/>
</dbReference>
<dbReference type="EMBL" id="FMZZ01000008">
    <property type="protein sequence ID" value="SDD18120.1"/>
    <property type="molecule type" value="Genomic_DNA"/>
</dbReference>
<dbReference type="SUPFAM" id="SSF52151">
    <property type="entry name" value="FabD/lysophospholipase-like"/>
    <property type="match status" value="1"/>
</dbReference>
<dbReference type="Gene3D" id="3.40.366.10">
    <property type="entry name" value="Malonyl-Coenzyme A Acyl Carrier Protein, domain 2"/>
    <property type="match status" value="1"/>
</dbReference>
<dbReference type="GO" id="GO:0006633">
    <property type="term" value="P:fatty acid biosynthetic process"/>
    <property type="evidence" value="ECO:0007669"/>
    <property type="project" value="InterPro"/>
</dbReference>
<dbReference type="InterPro" id="IPR057326">
    <property type="entry name" value="KR_dom"/>
</dbReference>
<reference evidence="8" key="1">
    <citation type="submission" date="2016-10" db="EMBL/GenBank/DDBJ databases">
        <authorList>
            <person name="Varghese N."/>
            <person name="Submissions S."/>
        </authorList>
    </citation>
    <scope>NUCLEOTIDE SEQUENCE [LARGE SCALE GENOMIC DNA]</scope>
    <source>
        <strain evidence="8">IBRC-M 10403</strain>
    </source>
</reference>
<dbReference type="CDD" id="cd00833">
    <property type="entry name" value="PKS"/>
    <property type="match status" value="1"/>
</dbReference>
<evidence type="ECO:0000313" key="8">
    <source>
        <dbReference type="Proteomes" id="UP000199501"/>
    </source>
</evidence>
<dbReference type="FunFam" id="3.40.47.10:FF:000019">
    <property type="entry name" value="Polyketide synthase type I"/>
    <property type="match status" value="1"/>
</dbReference>
<evidence type="ECO:0000256" key="3">
    <source>
        <dbReference type="ARBA" id="ARBA00022679"/>
    </source>
</evidence>
<dbReference type="Gene3D" id="1.10.1200.10">
    <property type="entry name" value="ACP-like"/>
    <property type="match status" value="1"/>
</dbReference>
<feature type="domain" description="Carrier" evidence="5">
    <location>
        <begin position="1569"/>
        <end position="1644"/>
    </location>
</feature>
<dbReference type="Gene3D" id="3.40.47.10">
    <property type="match status" value="1"/>
</dbReference>
<keyword evidence="8" id="KW-1185">Reference proteome</keyword>
<dbReference type="Pfam" id="PF00550">
    <property type="entry name" value="PP-binding"/>
    <property type="match status" value="1"/>
</dbReference>
<evidence type="ECO:0000259" key="5">
    <source>
        <dbReference type="PROSITE" id="PS50075"/>
    </source>
</evidence>
<dbReference type="SMART" id="SM00822">
    <property type="entry name" value="PKS_KR"/>
    <property type="match status" value="1"/>
</dbReference>
<dbReference type="SMART" id="SM00827">
    <property type="entry name" value="PKS_AT"/>
    <property type="match status" value="1"/>
</dbReference>
<evidence type="ECO:0000256" key="4">
    <source>
        <dbReference type="ARBA" id="ARBA00023315"/>
    </source>
</evidence>
<dbReference type="GO" id="GO:0004312">
    <property type="term" value="F:fatty acid synthase activity"/>
    <property type="evidence" value="ECO:0007669"/>
    <property type="project" value="TreeGrafter"/>
</dbReference>
<dbReference type="Gene3D" id="3.30.70.3290">
    <property type="match status" value="1"/>
</dbReference>
<evidence type="ECO:0000256" key="1">
    <source>
        <dbReference type="ARBA" id="ARBA00022450"/>
    </source>
</evidence>
<dbReference type="SMART" id="SM00825">
    <property type="entry name" value="PKS_KS"/>
    <property type="match status" value="1"/>
</dbReference>
<dbReference type="Pfam" id="PF08659">
    <property type="entry name" value="KR"/>
    <property type="match status" value="1"/>
</dbReference>
<dbReference type="InterPro" id="IPR014043">
    <property type="entry name" value="Acyl_transferase_dom"/>
</dbReference>
<dbReference type="GO" id="GO:0031177">
    <property type="term" value="F:phosphopantetheine binding"/>
    <property type="evidence" value="ECO:0007669"/>
    <property type="project" value="InterPro"/>
</dbReference>